<accession>A0ABQ7M1Z6</accession>
<comment type="caution">
    <text evidence="1">The sequence shown here is derived from an EMBL/GenBank/DDBJ whole genome shotgun (WGS) entry which is preliminary data.</text>
</comment>
<organism evidence="1 2">
    <name type="scientific">Brassica rapa subsp. trilocularis</name>
    <dbReference type="NCBI Taxonomy" id="1813537"/>
    <lineage>
        <taxon>Eukaryota</taxon>
        <taxon>Viridiplantae</taxon>
        <taxon>Streptophyta</taxon>
        <taxon>Embryophyta</taxon>
        <taxon>Tracheophyta</taxon>
        <taxon>Spermatophyta</taxon>
        <taxon>Magnoliopsida</taxon>
        <taxon>eudicotyledons</taxon>
        <taxon>Gunneridae</taxon>
        <taxon>Pentapetalae</taxon>
        <taxon>rosids</taxon>
        <taxon>malvids</taxon>
        <taxon>Brassicales</taxon>
        <taxon>Brassicaceae</taxon>
        <taxon>Brassiceae</taxon>
        <taxon>Brassica</taxon>
    </lineage>
</organism>
<name>A0ABQ7M1Z6_BRACM</name>
<protein>
    <submittedName>
        <fullName evidence="1">Uncharacterized protein</fullName>
    </submittedName>
</protein>
<dbReference type="EMBL" id="JADBGQ010000006">
    <property type="protein sequence ID" value="KAG5392837.1"/>
    <property type="molecule type" value="Genomic_DNA"/>
</dbReference>
<dbReference type="Proteomes" id="UP000823674">
    <property type="component" value="Chromosome A06"/>
</dbReference>
<reference evidence="1 2" key="1">
    <citation type="submission" date="2021-03" db="EMBL/GenBank/DDBJ databases">
        <authorList>
            <person name="King G.J."/>
            <person name="Bancroft I."/>
            <person name="Baten A."/>
            <person name="Bloomfield J."/>
            <person name="Borpatragohain P."/>
            <person name="He Z."/>
            <person name="Irish N."/>
            <person name="Irwin J."/>
            <person name="Liu K."/>
            <person name="Mauleon R.P."/>
            <person name="Moore J."/>
            <person name="Morris R."/>
            <person name="Ostergaard L."/>
            <person name="Wang B."/>
            <person name="Wells R."/>
        </authorList>
    </citation>
    <scope>NUCLEOTIDE SEQUENCE [LARGE SCALE GENOMIC DNA]</scope>
    <source>
        <strain evidence="1">R-o-18</strain>
        <tissue evidence="1">Leaf</tissue>
    </source>
</reference>
<proteinExistence type="predicted"/>
<gene>
    <name evidence="1" type="primary">A06g502890.1_BraROA</name>
    <name evidence="1" type="ORF">IGI04_022800</name>
</gene>
<sequence length="93" mass="10585">MDLGQLTIDLVDVDEPGWTVGRKYNSWELGITLDVNQHCIRRLQGADCNDKETPRVATLRDRIGEDRDAPDLLPGLQKYPYTTSVQPVFCFFS</sequence>
<keyword evidence="2" id="KW-1185">Reference proteome</keyword>
<evidence type="ECO:0000313" key="1">
    <source>
        <dbReference type="EMBL" id="KAG5392837.1"/>
    </source>
</evidence>
<evidence type="ECO:0000313" key="2">
    <source>
        <dbReference type="Proteomes" id="UP000823674"/>
    </source>
</evidence>